<dbReference type="CDD" id="cd00085">
    <property type="entry name" value="HNHc"/>
    <property type="match status" value="1"/>
</dbReference>
<dbReference type="AlphaFoldDB" id="A0A2K2HF18"/>
<keyword evidence="2" id="KW-0255">Endonuclease</keyword>
<evidence type="ECO:0000259" key="1">
    <source>
        <dbReference type="SMART" id="SM00507"/>
    </source>
</evidence>
<keyword evidence="2" id="KW-0378">Hydrolase</keyword>
<gene>
    <name evidence="2" type="ORF">C2E25_00380</name>
</gene>
<dbReference type="GO" id="GO:0008270">
    <property type="term" value="F:zinc ion binding"/>
    <property type="evidence" value="ECO:0007669"/>
    <property type="project" value="InterPro"/>
</dbReference>
<dbReference type="Gene3D" id="1.10.30.50">
    <property type="match status" value="1"/>
</dbReference>
<name>A0A2K2HF18_9BACT</name>
<dbReference type="Proteomes" id="UP000236340">
    <property type="component" value="Unassembled WGS sequence"/>
</dbReference>
<dbReference type="GO" id="GO:0003676">
    <property type="term" value="F:nucleic acid binding"/>
    <property type="evidence" value="ECO:0007669"/>
    <property type="project" value="InterPro"/>
</dbReference>
<sequence>MTKDKALLKQQIITLLAGFNTDPDADIRSQVLALIPVWEGLQSLGTTLVPQAVAKSARDRILHYLRKYPLQIISHKEIMIVAGISEWARRVRELRVERGWAIMSGTTARDMQNAGEFEGLPDCSGMKPDDYILIDERQDREAAYRWKVANEIRKSKGGSKAHILEFLRENVGKAVSGEELRYVAKGAAEWARRIRELRTEDGWPVRSRLNGRPDLPIGVYILEEDRQAPVHDRKIEDRVRGNVLKRDTYCCVDCGWSRKDWNADDPRYLELHHIQHHADGGDNTEDNLITLCNICHDAVHRKEGR</sequence>
<reference evidence="2" key="1">
    <citation type="journal article" date="2018" name="Genome Announc.">
        <title>Genome Sequence of Geothermobacter sp. HR-1 Iron Reducer from the Loihi Seamount.</title>
        <authorList>
            <person name="Smith H."/>
            <person name="Abuyen K."/>
            <person name="Tremblay J."/>
            <person name="Savalia P."/>
            <person name="Perez-Rodriguez I."/>
            <person name="Emerson D."/>
            <person name="Tully B."/>
            <person name="Amend J."/>
        </authorList>
    </citation>
    <scope>NUCLEOTIDE SEQUENCE [LARGE SCALE GENOMIC DNA]</scope>
    <source>
        <strain evidence="2">HR-1</strain>
    </source>
</reference>
<dbReference type="RefSeq" id="WP_103113956.1">
    <property type="nucleotide sequence ID" value="NZ_PPFX01000001.1"/>
</dbReference>
<feature type="domain" description="HNH nuclease" evidence="1">
    <location>
        <begin position="238"/>
        <end position="297"/>
    </location>
</feature>
<keyword evidence="2" id="KW-0540">Nuclease</keyword>
<evidence type="ECO:0000313" key="2">
    <source>
        <dbReference type="EMBL" id="PNU21843.1"/>
    </source>
</evidence>
<dbReference type="GO" id="GO:0004519">
    <property type="term" value="F:endonuclease activity"/>
    <property type="evidence" value="ECO:0007669"/>
    <property type="project" value="UniProtKB-KW"/>
</dbReference>
<dbReference type="InterPro" id="IPR002711">
    <property type="entry name" value="HNH"/>
</dbReference>
<dbReference type="REBASE" id="266124">
    <property type="entry name" value="GspHR1ORF375P"/>
</dbReference>
<protein>
    <submittedName>
        <fullName evidence="2">HNH endonuclease</fullName>
    </submittedName>
</protein>
<dbReference type="InterPro" id="IPR003615">
    <property type="entry name" value="HNH_nuc"/>
</dbReference>
<dbReference type="EMBL" id="PPFX01000001">
    <property type="protein sequence ID" value="PNU21843.1"/>
    <property type="molecule type" value="Genomic_DNA"/>
</dbReference>
<comment type="caution">
    <text evidence="2">The sequence shown here is derived from an EMBL/GenBank/DDBJ whole genome shotgun (WGS) entry which is preliminary data.</text>
</comment>
<proteinExistence type="predicted"/>
<organism evidence="2">
    <name type="scientific">Geothermobacter hydrogeniphilus</name>
    <dbReference type="NCBI Taxonomy" id="1969733"/>
    <lineage>
        <taxon>Bacteria</taxon>
        <taxon>Pseudomonadati</taxon>
        <taxon>Thermodesulfobacteriota</taxon>
        <taxon>Desulfuromonadia</taxon>
        <taxon>Desulfuromonadales</taxon>
        <taxon>Geothermobacteraceae</taxon>
        <taxon>Geothermobacter</taxon>
    </lineage>
</organism>
<dbReference type="OrthoDB" id="7864535at2"/>
<accession>A0A2K2HF18</accession>
<dbReference type="Pfam" id="PF01844">
    <property type="entry name" value="HNH"/>
    <property type="match status" value="1"/>
</dbReference>
<dbReference type="SMART" id="SM00507">
    <property type="entry name" value="HNHc"/>
    <property type="match status" value="1"/>
</dbReference>